<evidence type="ECO:0000259" key="2">
    <source>
        <dbReference type="Pfam" id="PF13843"/>
    </source>
</evidence>
<protein>
    <recommendedName>
        <fullName evidence="2">PiggyBac transposable element-derived protein domain-containing protein</fullName>
    </recommendedName>
</protein>
<organism evidence="3 4">
    <name type="scientific">Nematostella vectensis</name>
    <name type="common">Starlet sea anemone</name>
    <dbReference type="NCBI Taxonomy" id="45351"/>
    <lineage>
        <taxon>Eukaryota</taxon>
        <taxon>Metazoa</taxon>
        <taxon>Cnidaria</taxon>
        <taxon>Anthozoa</taxon>
        <taxon>Hexacorallia</taxon>
        <taxon>Actiniaria</taxon>
        <taxon>Edwardsiidae</taxon>
        <taxon>Nematostella</taxon>
    </lineage>
</organism>
<dbReference type="AlphaFoldDB" id="A7S811"/>
<dbReference type="PANTHER" id="PTHR46599:SF3">
    <property type="entry name" value="PIGGYBAC TRANSPOSABLE ELEMENT-DERIVED PROTEIN 4"/>
    <property type="match status" value="1"/>
</dbReference>
<dbReference type="Proteomes" id="UP000001593">
    <property type="component" value="Unassembled WGS sequence"/>
</dbReference>
<feature type="region of interest" description="Disordered" evidence="1">
    <location>
        <begin position="125"/>
        <end position="147"/>
    </location>
</feature>
<dbReference type="HOGENOM" id="CLU_730167_0_0_1"/>
<dbReference type="InterPro" id="IPR029526">
    <property type="entry name" value="PGBD"/>
</dbReference>
<dbReference type="EMBL" id="DS469595">
    <property type="protein sequence ID" value="EDO40171.1"/>
    <property type="molecule type" value="Genomic_DNA"/>
</dbReference>
<accession>A7S811</accession>
<dbReference type="InParanoid" id="A7S811"/>
<gene>
    <name evidence="3" type="ORF">NEMVEDRAFT_v1g208216</name>
</gene>
<dbReference type="PANTHER" id="PTHR46599">
    <property type="entry name" value="PIGGYBAC TRANSPOSABLE ELEMENT-DERIVED PROTEIN 4"/>
    <property type="match status" value="1"/>
</dbReference>
<dbReference type="Pfam" id="PF13843">
    <property type="entry name" value="DDE_Tnp_1_7"/>
    <property type="match status" value="1"/>
</dbReference>
<feature type="domain" description="PiggyBac transposable element-derived protein" evidence="2">
    <location>
        <begin position="51"/>
        <end position="135"/>
    </location>
</feature>
<reference evidence="3 4" key="1">
    <citation type="journal article" date="2007" name="Science">
        <title>Sea anemone genome reveals ancestral eumetazoan gene repertoire and genomic organization.</title>
        <authorList>
            <person name="Putnam N.H."/>
            <person name="Srivastava M."/>
            <person name="Hellsten U."/>
            <person name="Dirks B."/>
            <person name="Chapman J."/>
            <person name="Salamov A."/>
            <person name="Terry A."/>
            <person name="Shapiro H."/>
            <person name="Lindquist E."/>
            <person name="Kapitonov V.V."/>
            <person name="Jurka J."/>
            <person name="Genikhovich G."/>
            <person name="Grigoriev I.V."/>
            <person name="Lucas S.M."/>
            <person name="Steele R.E."/>
            <person name="Finnerty J.R."/>
            <person name="Technau U."/>
            <person name="Martindale M.Q."/>
            <person name="Rokhsar D.S."/>
        </authorList>
    </citation>
    <scope>NUCLEOTIDE SEQUENCE [LARGE SCALE GENOMIC DNA]</scope>
    <source>
        <strain evidence="4">CH2 X CH6</strain>
    </source>
</reference>
<evidence type="ECO:0000313" key="4">
    <source>
        <dbReference type="Proteomes" id="UP000001593"/>
    </source>
</evidence>
<sequence>MDLVQDIFGDSDSDSEEFYGFEEDDFETDNYGDRSNFLMNESVRILRPEDLLQELGIRACGTLRTNRKGFPAFLKDAQLRQQGDSAFAQSGNITVVSWRDKAKNKPVTVLSTVHEAVGDDTVQRRRKGPNGTMQTFETTEHRRQRHEPSVVPVTCSMVLKESAVVDELDLKHLTDFLGFKEQALKYGIGGFALKLFRLVKSTLGKCENFAIVTDAQWQLEAASLLMGERSSELNGICSLDKTLFVTDRSAGSIKIVTGLSVTVTFLENLGLLYDAFEIHCKGRTPERVSLQSVKEKIANVDSYVQGMVKKVKQRLKDSSATDGPQGTVSQKTVLSVSVKKGIERLCKNVVDINPQYEDVMAMETLLTNQVENLHAMSHS</sequence>
<keyword evidence="4" id="KW-1185">Reference proteome</keyword>
<evidence type="ECO:0000256" key="1">
    <source>
        <dbReference type="SAM" id="MobiDB-lite"/>
    </source>
</evidence>
<dbReference type="STRING" id="45351.A7S811"/>
<proteinExistence type="predicted"/>
<evidence type="ECO:0000313" key="3">
    <source>
        <dbReference type="EMBL" id="EDO40171.1"/>
    </source>
</evidence>
<name>A7S811_NEMVE</name>